<feature type="compositionally biased region" description="Low complexity" evidence="11">
    <location>
        <begin position="47"/>
        <end position="61"/>
    </location>
</feature>
<dbReference type="PROSITE" id="PS00031">
    <property type="entry name" value="NUCLEAR_REC_DBD_1"/>
    <property type="match status" value="1"/>
</dbReference>
<dbReference type="CDD" id="cd06960">
    <property type="entry name" value="NR_DBD_HNF4A"/>
    <property type="match status" value="1"/>
</dbReference>
<gene>
    <name evidence="13" type="primary">Cni-odr-7</name>
    <name evidence="13" type="synonym">Cnig_chr_X.g25068</name>
    <name evidence="13" type="ORF">B9Z55_025068</name>
</gene>
<evidence type="ECO:0000259" key="12">
    <source>
        <dbReference type="PROSITE" id="PS51030"/>
    </source>
</evidence>
<dbReference type="Gene3D" id="3.30.50.10">
    <property type="entry name" value="Erythroid Transcription Factor GATA-1, subunit A"/>
    <property type="match status" value="1"/>
</dbReference>
<evidence type="ECO:0000256" key="10">
    <source>
        <dbReference type="ARBA" id="ARBA00023242"/>
    </source>
</evidence>
<keyword evidence="10" id="KW-0539">Nucleus</keyword>
<comment type="subcellular location">
    <subcellularLocation>
        <location evidence="1">Nucleus</location>
    </subcellularLocation>
</comment>
<dbReference type="AlphaFoldDB" id="A0A2G5SWZ8"/>
<evidence type="ECO:0000313" key="14">
    <source>
        <dbReference type="Proteomes" id="UP000230233"/>
    </source>
</evidence>
<dbReference type="EMBL" id="PDUG01000006">
    <property type="protein sequence ID" value="PIC19560.1"/>
    <property type="molecule type" value="Genomic_DNA"/>
</dbReference>
<evidence type="ECO:0000256" key="5">
    <source>
        <dbReference type="ARBA" id="ARBA00022833"/>
    </source>
</evidence>
<dbReference type="PANTHER" id="PTHR46397:SF3">
    <property type="entry name" value="NR LBD DOMAIN-CONTAINING PROTEIN-RELATED"/>
    <property type="match status" value="1"/>
</dbReference>
<evidence type="ECO:0000256" key="7">
    <source>
        <dbReference type="ARBA" id="ARBA00023125"/>
    </source>
</evidence>
<sequence>MNKGMLGYYCINCIMAMPHFTCYPMILSESNVTVALLENMAEKVDQQANNNGQQQWGQQFQPPFTGRPPGSQHPFNYEEQHRVREPISHDFDNDLSRQQTTAPFMQHFFPRIVPSLPFPDFTDYQRFNGFQRNAFFPTPFGPQFVNPAWNSFQISPAMHNPMMGMENFNTPQHGQHPSINSTAKGKESLQSYQGTPLTQATDSTPDKPPVLLAEYNIKQSLDQKFDSGSDIKSVKDEPMENLDNKKKNEAKADHQRYSSLPTDKQFDQSRTALPSFTPTFYPVPVAPLDMATNTTFKQELSPPPGSLHDCQVCLSTHANGLHFGARTCAACAAFFRRTISDDKSYVCKRNQRCTNASRDGTGYRKICRACRMKRCVDIGMLPENVQHKRARRESTGSTPPPPKIGFDNFFPGCFYPPFQQNPSTVPHQPSTSESGRPSVTENNSSS</sequence>
<dbReference type="InterPro" id="IPR013088">
    <property type="entry name" value="Znf_NHR/GATA"/>
</dbReference>
<dbReference type="STRING" id="1611254.A0A2G5SWZ8"/>
<keyword evidence="8" id="KW-0804">Transcription</keyword>
<dbReference type="GO" id="GO:0005634">
    <property type="term" value="C:nucleus"/>
    <property type="evidence" value="ECO:0007669"/>
    <property type="project" value="UniProtKB-SubCell"/>
</dbReference>
<evidence type="ECO:0000256" key="3">
    <source>
        <dbReference type="ARBA" id="ARBA00022723"/>
    </source>
</evidence>
<keyword evidence="3" id="KW-0479">Metal-binding</keyword>
<dbReference type="GO" id="GO:0000978">
    <property type="term" value="F:RNA polymerase II cis-regulatory region sequence-specific DNA binding"/>
    <property type="evidence" value="ECO:0007669"/>
    <property type="project" value="InterPro"/>
</dbReference>
<dbReference type="OrthoDB" id="9996608at2759"/>
<evidence type="ECO:0000256" key="8">
    <source>
        <dbReference type="ARBA" id="ARBA00023163"/>
    </source>
</evidence>
<name>A0A2G5SWZ8_9PELO</name>
<feature type="compositionally biased region" description="Polar residues" evidence="11">
    <location>
        <begin position="418"/>
        <end position="446"/>
    </location>
</feature>
<feature type="region of interest" description="Disordered" evidence="11">
    <location>
        <begin position="47"/>
        <end position="75"/>
    </location>
</feature>
<reference evidence="14" key="1">
    <citation type="submission" date="2017-10" db="EMBL/GenBank/DDBJ databases">
        <title>Rapid genome shrinkage in a self-fertile nematode reveals novel sperm competition proteins.</title>
        <authorList>
            <person name="Yin D."/>
            <person name="Schwarz E.M."/>
            <person name="Thomas C.G."/>
            <person name="Felde R.L."/>
            <person name="Korf I.F."/>
            <person name="Cutter A.D."/>
            <person name="Schartner C.M."/>
            <person name="Ralston E.J."/>
            <person name="Meyer B.J."/>
            <person name="Haag E.S."/>
        </authorList>
    </citation>
    <scope>NUCLEOTIDE SEQUENCE [LARGE SCALE GENOMIC DNA]</scope>
    <source>
        <strain evidence="14">JU1422</strain>
    </source>
</reference>
<dbReference type="SMART" id="SM00399">
    <property type="entry name" value="ZnF_C4"/>
    <property type="match status" value="1"/>
</dbReference>
<dbReference type="SUPFAM" id="SSF57716">
    <property type="entry name" value="Glucocorticoid receptor-like (DNA-binding domain)"/>
    <property type="match status" value="1"/>
</dbReference>
<comment type="caution">
    <text evidence="13">The sequence shown here is derived from an EMBL/GenBank/DDBJ whole genome shotgun (WGS) entry which is preliminary data.</text>
</comment>
<feature type="region of interest" description="Disordered" evidence="11">
    <location>
        <begin position="227"/>
        <end position="258"/>
    </location>
</feature>
<evidence type="ECO:0000256" key="6">
    <source>
        <dbReference type="ARBA" id="ARBA00023015"/>
    </source>
</evidence>
<feature type="domain" description="Nuclear receptor" evidence="12">
    <location>
        <begin position="307"/>
        <end position="387"/>
    </location>
</feature>
<proteinExistence type="inferred from homology"/>
<dbReference type="InterPro" id="IPR049636">
    <property type="entry name" value="HNF4-like_DBD"/>
</dbReference>
<keyword evidence="6" id="KW-0805">Transcription regulation</keyword>
<dbReference type="Pfam" id="PF00105">
    <property type="entry name" value="zf-C4"/>
    <property type="match status" value="1"/>
</dbReference>
<evidence type="ECO:0000256" key="4">
    <source>
        <dbReference type="ARBA" id="ARBA00022771"/>
    </source>
</evidence>
<evidence type="ECO:0000256" key="2">
    <source>
        <dbReference type="ARBA" id="ARBA00005993"/>
    </source>
</evidence>
<feature type="region of interest" description="Disordered" evidence="11">
    <location>
        <begin position="163"/>
        <end position="209"/>
    </location>
</feature>
<organism evidence="13 14">
    <name type="scientific">Caenorhabditis nigoni</name>
    <dbReference type="NCBI Taxonomy" id="1611254"/>
    <lineage>
        <taxon>Eukaryota</taxon>
        <taxon>Metazoa</taxon>
        <taxon>Ecdysozoa</taxon>
        <taxon>Nematoda</taxon>
        <taxon>Chromadorea</taxon>
        <taxon>Rhabditida</taxon>
        <taxon>Rhabditina</taxon>
        <taxon>Rhabditomorpha</taxon>
        <taxon>Rhabditoidea</taxon>
        <taxon>Rhabditidae</taxon>
        <taxon>Peloderinae</taxon>
        <taxon>Caenorhabditis</taxon>
    </lineage>
</organism>
<accession>A0A2G5SWZ8</accession>
<dbReference type="GO" id="GO:0008270">
    <property type="term" value="F:zinc ion binding"/>
    <property type="evidence" value="ECO:0007669"/>
    <property type="project" value="UniProtKB-KW"/>
</dbReference>
<dbReference type="Proteomes" id="UP000230233">
    <property type="component" value="Chromosome X"/>
</dbReference>
<keyword evidence="14" id="KW-1185">Reference proteome</keyword>
<evidence type="ECO:0000256" key="1">
    <source>
        <dbReference type="ARBA" id="ARBA00004123"/>
    </source>
</evidence>
<keyword evidence="7" id="KW-0238">DNA-binding</keyword>
<dbReference type="InterPro" id="IPR001628">
    <property type="entry name" value="Znf_hrmn_rcpt"/>
</dbReference>
<dbReference type="PRINTS" id="PR00047">
    <property type="entry name" value="STROIDFINGER"/>
</dbReference>
<dbReference type="GO" id="GO:0003700">
    <property type="term" value="F:DNA-binding transcription factor activity"/>
    <property type="evidence" value="ECO:0007669"/>
    <property type="project" value="InterPro"/>
</dbReference>
<protein>
    <recommendedName>
        <fullName evidence="12">Nuclear receptor domain-containing protein</fullName>
    </recommendedName>
</protein>
<comment type="similarity">
    <text evidence="2">Belongs to the nuclear hormone receptor family.</text>
</comment>
<dbReference type="PANTHER" id="PTHR46397">
    <property type="entry name" value="NUCLEAR HORMONE RECEPTOR FAMILY-RELATED"/>
    <property type="match status" value="1"/>
</dbReference>
<evidence type="ECO:0000256" key="9">
    <source>
        <dbReference type="ARBA" id="ARBA00023170"/>
    </source>
</evidence>
<feature type="compositionally biased region" description="Polar residues" evidence="11">
    <location>
        <begin position="167"/>
        <end position="203"/>
    </location>
</feature>
<keyword evidence="5" id="KW-0862">Zinc</keyword>
<evidence type="ECO:0000313" key="13">
    <source>
        <dbReference type="EMBL" id="PIC19560.1"/>
    </source>
</evidence>
<keyword evidence="4" id="KW-0863">Zinc-finger</keyword>
<feature type="region of interest" description="Disordered" evidence="11">
    <location>
        <begin position="411"/>
        <end position="446"/>
    </location>
</feature>
<evidence type="ECO:0000256" key="11">
    <source>
        <dbReference type="SAM" id="MobiDB-lite"/>
    </source>
</evidence>
<feature type="compositionally biased region" description="Basic and acidic residues" evidence="11">
    <location>
        <begin position="227"/>
        <end position="256"/>
    </location>
</feature>
<dbReference type="PROSITE" id="PS51030">
    <property type="entry name" value="NUCLEAR_REC_DBD_2"/>
    <property type="match status" value="1"/>
</dbReference>
<keyword evidence="9" id="KW-0675">Receptor</keyword>